<keyword evidence="3" id="KW-0813">Transport</keyword>
<dbReference type="SUPFAM" id="SSF52540">
    <property type="entry name" value="P-loop containing nucleoside triphosphate hydrolases"/>
    <property type="match status" value="2"/>
</dbReference>
<dbReference type="Pfam" id="PF00005">
    <property type="entry name" value="ABC_tran"/>
    <property type="match status" value="2"/>
</dbReference>
<dbReference type="FunFam" id="3.40.50.300:FF:000933">
    <property type="entry name" value="ABC transporter A family member 7"/>
    <property type="match status" value="1"/>
</dbReference>
<dbReference type="Gene3D" id="3.40.50.300">
    <property type="entry name" value="P-loop containing nucleotide triphosphate hydrolases"/>
    <property type="match status" value="2"/>
</dbReference>
<dbReference type="Pfam" id="PF12698">
    <property type="entry name" value="ABC2_membrane_3"/>
    <property type="match status" value="2"/>
</dbReference>
<organism evidence="10">
    <name type="scientific">Dendroctonus ponderosae</name>
    <name type="common">Mountain pine beetle</name>
    <dbReference type="NCBI Taxonomy" id="77166"/>
    <lineage>
        <taxon>Eukaryota</taxon>
        <taxon>Metazoa</taxon>
        <taxon>Ecdysozoa</taxon>
        <taxon>Arthropoda</taxon>
        <taxon>Hexapoda</taxon>
        <taxon>Insecta</taxon>
        <taxon>Pterygota</taxon>
        <taxon>Neoptera</taxon>
        <taxon>Endopterygota</taxon>
        <taxon>Coleoptera</taxon>
        <taxon>Polyphaga</taxon>
        <taxon>Cucujiformia</taxon>
        <taxon>Curculionidae</taxon>
        <taxon>Scolytinae</taxon>
        <taxon>Dendroctonus</taxon>
    </lineage>
</organism>
<dbReference type="InterPro" id="IPR027417">
    <property type="entry name" value="P-loop_NTPase"/>
</dbReference>
<dbReference type="InterPro" id="IPR056264">
    <property type="entry name" value="R2_ABCA1-4-like"/>
</dbReference>
<keyword evidence="8" id="KW-1133">Transmembrane helix</keyword>
<name>N6TPL0_DENPD</name>
<evidence type="ECO:0000256" key="8">
    <source>
        <dbReference type="ARBA" id="ARBA00022989"/>
    </source>
</evidence>
<dbReference type="EMBL" id="KB741293">
    <property type="protein sequence ID" value="ENN70211.1"/>
    <property type="molecule type" value="Genomic_DNA"/>
</dbReference>
<evidence type="ECO:0000256" key="4">
    <source>
        <dbReference type="ARBA" id="ARBA00022692"/>
    </source>
</evidence>
<evidence type="ECO:0000256" key="6">
    <source>
        <dbReference type="ARBA" id="ARBA00022741"/>
    </source>
</evidence>
<evidence type="ECO:0000256" key="2">
    <source>
        <dbReference type="ARBA" id="ARBA00008869"/>
    </source>
</evidence>
<dbReference type="InterPro" id="IPR026082">
    <property type="entry name" value="ABCA"/>
</dbReference>
<reference evidence="10" key="1">
    <citation type="journal article" date="2013" name="Genome Biol.">
        <title>Draft genome of the mountain pine beetle, Dendroctonus ponderosae Hopkins, a major forest pest.</title>
        <authorList>
            <person name="Keeling C.I."/>
            <person name="Yuen M.M."/>
            <person name="Liao N.Y."/>
            <person name="Docking T.R."/>
            <person name="Chan S.K."/>
            <person name="Taylor G.A."/>
            <person name="Palmquist D.L."/>
            <person name="Jackman S.D."/>
            <person name="Nguyen A."/>
            <person name="Li M."/>
            <person name="Henderson H."/>
            <person name="Janes J.K."/>
            <person name="Zhao Y."/>
            <person name="Pandoh P."/>
            <person name="Moore R."/>
            <person name="Sperling F.A."/>
            <person name="Huber D.P."/>
            <person name="Birol I."/>
            <person name="Jones S.J."/>
            <person name="Bohlmann J."/>
        </authorList>
    </citation>
    <scope>NUCLEOTIDE SEQUENCE</scope>
</reference>
<keyword evidence="5" id="KW-0677">Repeat</keyword>
<dbReference type="InterPro" id="IPR003593">
    <property type="entry name" value="AAA+_ATPase"/>
</dbReference>
<dbReference type="SMART" id="SM00382">
    <property type="entry name" value="AAA"/>
    <property type="match status" value="2"/>
</dbReference>
<keyword evidence="9" id="KW-0472">Membrane</keyword>
<gene>
    <name evidence="10" type="ORF">YQE_12997</name>
</gene>
<dbReference type="PROSITE" id="PS50893">
    <property type="entry name" value="ABC_TRANSPORTER_2"/>
    <property type="match status" value="2"/>
</dbReference>
<keyword evidence="6" id="KW-0547">Nucleotide-binding</keyword>
<dbReference type="GO" id="GO:0016020">
    <property type="term" value="C:membrane"/>
    <property type="evidence" value="ECO:0007669"/>
    <property type="project" value="UniProtKB-SubCell"/>
</dbReference>
<dbReference type="GO" id="GO:0140359">
    <property type="term" value="F:ABC-type transporter activity"/>
    <property type="evidence" value="ECO:0007669"/>
    <property type="project" value="InterPro"/>
</dbReference>
<sequence>MKTPISMQLTWKKHIKTAIDKVKSIQYMNMANIWKYHVKVILWKNCLIRRRHWFLTLCEALVPVLLFLLIAYGRSKITALSKHEVINMTYNDPFLLSYGNPGINLEETQVLYAPSTTYHEDIIHRVQEKFQIINNNIHGFSNADQLLKYYARASNNSVVAIIFNSPPNSSNLEYTIRLHNQYYPWSTNRLYENQFTFMPGVGSSYIWQGFLTIQVALDMSFIEKEAERRGRTVPDIAFQALEFPYPPYKSDTGVTSLLMHYLPLMTLFSFIFVCPAVLKRVVEEKYSGIKELMRMVGMESWIIWFGWFVYSILPMFLSVVLLVQIMKWPLFGADYPVIEYTHSTILFAFLLLYCITITVNSLFISTLFYRPTSATLVGLLFWIMSYFVPKYLMAENSDLPFAHSMLLMLLPNMALHFGYSAISNYEIREIGVQWSNWHEPGGQGVNEITLRNVCFMLILDSIIYLLLALYIDGINPGKFGVPKSFLFPFKGLLSVLSVGRFKSNNVNVQNKLETFHLQEEGRLASGISLINLTKRYGNKTVVQNLSLDIFLNHITVLLGHNGAGKSTTMGMITGMIKKSSGRIVINDTSMKSTGNLAHAIGLCPQHNLFFPDLTVAEHLEFFARLKGRDGSEAKRELNSLLKTLHLTEKRDELAHTLSGGMKRKLCLGMAVIGGSKILVLDEPSSGMDPQSRRDMWDLLLKWRHSKTILITTHFMEEADAIGDYIAIMNEGQLHCFGTPMSLKKKNNHGASLKLLIEENQDIQGIVQRIKNKLGEFISNVECKGPDGNQVQFLLSDGDYGPMFEYLELKKKSLHIENISFANATLEDVFLNSTVSSQEENTNNEFVSAHESIDTSNYLLTLKALLFKRYQFISKKMLNVLIPSLIAIGFMLLCILLGQQESNDYAKSGGPPLKASLSTYGKSAVYVSNTGATHTILRMVDFYNELVVEADSDFHLEPNAVSAIEAEGVNNLPYYRRHMIAAADIGLSGQYFTATALYNNMAIHSSPISISLLTNSLAKVLLGQEYSITTNIHPLLNTNFAVSTEQLSAVQIGLLWLIIMPLGFLFFLGSFIYFPYVELSTNFTQLQFMCGVRPSVYWLITYLCDVVVYVIFAFSMTVISLIWEPFRGINEFGVLLMILVLYGLAGIPFSYLFGRKKSFSSGYAFFIILGIMLGVLLTSIVFALEESGDTYYVQIGNDLRTIFMLICPQFGLTYSGVAFSQKVISNYNFEHMNTQRLVATCGALNSNACCLGPSPKCDSYKSYLNVLQPFIWLMLLGALFYLLLNIFLDSYWRKKVINTFWNCFRKAPECADYADGMLNDSNSNTNTLRVKKLNKTYSKRPVVRNVSLDLKKGECMGILGVNGAGKTTTFRMLTKEEVMDNGTISINNIDIDSNNYLKNLGYCPQNDALNYTLTGRDILKTIAMLRGISDDAVVKTFLELFGLSDIADIPCEQYSGGNKRKLSFAVAVIGFPDFILLDEPTNGVDPLSRRKFWRLIKNIRNLKQNSFILTSHSMTECEALCNDLKIMKMGTIKKQGTISKLKNEMAGVNVMLKLNLNALGQDCTDGGSPSKEDRSQTLLENPEVTKLKAHLKEMYADGEFRDEHVGSMHFYIKTADKKWSQLFRQFEELKANSKIVEDFSISEATLEDVFLAVANDSTLDLGT</sequence>
<evidence type="ECO:0000256" key="9">
    <source>
        <dbReference type="ARBA" id="ARBA00023136"/>
    </source>
</evidence>
<proteinExistence type="inferred from homology"/>
<accession>N6TPL0</accession>
<dbReference type="FunFam" id="3.40.50.300:FF:002470">
    <property type="entry name" value="ABC transporter, putative"/>
    <property type="match status" value="1"/>
</dbReference>
<evidence type="ECO:0000256" key="3">
    <source>
        <dbReference type="ARBA" id="ARBA00022448"/>
    </source>
</evidence>
<dbReference type="PANTHER" id="PTHR19229">
    <property type="entry name" value="ATP-BINDING CASSETTE TRANSPORTER SUBFAMILY A ABCA"/>
    <property type="match status" value="1"/>
</dbReference>
<dbReference type="InterPro" id="IPR017871">
    <property type="entry name" value="ABC_transporter-like_CS"/>
</dbReference>
<feature type="non-terminal residue" evidence="10">
    <location>
        <position position="1"/>
    </location>
</feature>
<dbReference type="PANTHER" id="PTHR19229:SF36">
    <property type="entry name" value="ATP-BINDING CASSETTE SUB-FAMILY A MEMBER 2"/>
    <property type="match status" value="1"/>
</dbReference>
<dbReference type="OMA" id="DIMNHIF"/>
<dbReference type="InterPro" id="IPR013525">
    <property type="entry name" value="ABC2_TM"/>
</dbReference>
<evidence type="ECO:0000313" key="10">
    <source>
        <dbReference type="EMBL" id="ENN70211.1"/>
    </source>
</evidence>
<evidence type="ECO:0000256" key="7">
    <source>
        <dbReference type="ARBA" id="ARBA00022840"/>
    </source>
</evidence>
<dbReference type="GO" id="GO:0005524">
    <property type="term" value="F:ATP binding"/>
    <property type="evidence" value="ECO:0007669"/>
    <property type="project" value="UniProtKB-KW"/>
</dbReference>
<dbReference type="CDD" id="cd03263">
    <property type="entry name" value="ABC_subfamily_A"/>
    <property type="match status" value="2"/>
</dbReference>
<dbReference type="OrthoDB" id="10255969at2759"/>
<dbReference type="PROSITE" id="PS00211">
    <property type="entry name" value="ABC_TRANSPORTER_1"/>
    <property type="match status" value="2"/>
</dbReference>
<evidence type="ECO:0000256" key="5">
    <source>
        <dbReference type="ARBA" id="ARBA00022737"/>
    </source>
</evidence>
<dbReference type="Pfam" id="PF23321">
    <property type="entry name" value="R1_ABCA1"/>
    <property type="match status" value="1"/>
</dbReference>
<comment type="similarity">
    <text evidence="2">Belongs to the ABC transporter superfamily. ABCA family.</text>
</comment>
<keyword evidence="4" id="KW-0812">Transmembrane</keyword>
<protein>
    <submittedName>
        <fullName evidence="10">Uncharacterized protein</fullName>
    </submittedName>
</protein>
<dbReference type="GO" id="GO:0016887">
    <property type="term" value="F:ATP hydrolysis activity"/>
    <property type="evidence" value="ECO:0007669"/>
    <property type="project" value="InterPro"/>
</dbReference>
<evidence type="ECO:0000256" key="1">
    <source>
        <dbReference type="ARBA" id="ARBA00004141"/>
    </source>
</evidence>
<dbReference type="GO" id="GO:0005319">
    <property type="term" value="F:lipid transporter activity"/>
    <property type="evidence" value="ECO:0007669"/>
    <property type="project" value="TreeGrafter"/>
</dbReference>
<dbReference type="HOGENOM" id="CLU_000604_19_1_1"/>
<dbReference type="InterPro" id="IPR003439">
    <property type="entry name" value="ABC_transporter-like_ATP-bd"/>
</dbReference>
<comment type="subcellular location">
    <subcellularLocation>
        <location evidence="1">Membrane</location>
        <topology evidence="1">Multi-pass membrane protein</topology>
    </subcellularLocation>
</comment>
<keyword evidence="7" id="KW-0067">ATP-binding</keyword>